<name>A0ABQ6LQZ2_9RHOB</name>
<protein>
    <recommendedName>
        <fullName evidence="5">DUF349 domain-containing protein</fullName>
    </recommendedName>
</protein>
<feature type="region of interest" description="Disordered" evidence="2">
    <location>
        <begin position="1"/>
        <end position="42"/>
    </location>
</feature>
<sequence length="992" mass="106976">MSGFLGSAKGKLDGAKDKASKTAGQIRDRITGDAAKEAERKAQEAWAQAVLRELRLAPTRTDEVTPKAAAAEFREAGRAGRRKLKRRRDMARAEVARIGALLHGFDVMEDGDRVDALMEDLFAAERDAADAEVELRDFRRNSRRELRQRVERFDRLEQAIAGDLAAEAAAAKALRDAQDSGGTVPVRADPAAFKAFQAAVERLRGQIADYGEDYYETRYTLPDGSELSETLPALGTREQVLLNAMLSTAVLLFRDAAGGDPKPAMDKLEAVRAKIGALIAARTGTSIALGTADIDGTGRTDAGHGPRIDRILQDAAGEVNRLREALIAKPADALEADRRAAVADLVAARAAIDALPAAADLEPDWIFDELHRRNRAALDALEGRTARLAGARETIAALCARAAEIGRVLRVNGAGTEADRLEAAVTAALGRSDVDPIIGALGKAVAAADRAAIAARAAALRKAKVDPLAVSRDIAALKKDLDALFLHNPVTGKVVTQSDRRTQASKERIDPLKSVPRETVEHLKLSIRAAELLAASGSGEAAAEASAALAELTALMADVKAEAGKHFSETFFDTLGRLIPAWRERLSNKDLVKLYELPDRKRLLDRWDALEAACKTQPFEKSRETYRALRADTLAHIRKCHAVGATRKAMLGKLKDEEARLDRLWKIIGRHALDPVPDVNLLPLTDQARKIRAKLDERTEAAMYEAGPMLDRLRDEAEALNAVLDGIGAGKKRDEAAAQRMQALNDAMLKACLQEVRARDADRSKQLASKKAYGRIARRLGKDIKSLVKQLGKRRMDPTEAMALERRLKGERSRVKASETYASGMAALAEIETELGRLKAELGGAGQIASGDALKQARQAARAARKLHAAVQAFVPAVKDAGDLSVYPKGEARLKRIADALARAIPAEQAKTLPGLVRIVVNGDEAKAKRLDARRSALGIVRELKLAVESHPGMAAFRRQPFVDAAALGALRLSLPRLELALLTAIHTGPGA</sequence>
<accession>A0ABQ6LQZ2</accession>
<keyword evidence="1" id="KW-0175">Coiled coil</keyword>
<dbReference type="EMBL" id="BSYI01000031">
    <property type="protein sequence ID" value="GMG84178.1"/>
    <property type="molecule type" value="Genomic_DNA"/>
</dbReference>
<dbReference type="Proteomes" id="UP001239909">
    <property type="component" value="Unassembled WGS sequence"/>
</dbReference>
<dbReference type="RefSeq" id="WP_285673154.1">
    <property type="nucleotide sequence ID" value="NZ_BSYI01000031.1"/>
</dbReference>
<evidence type="ECO:0000256" key="1">
    <source>
        <dbReference type="SAM" id="Coils"/>
    </source>
</evidence>
<evidence type="ECO:0000313" key="4">
    <source>
        <dbReference type="Proteomes" id="UP001239909"/>
    </source>
</evidence>
<organism evidence="3 4">
    <name type="scientific">Paralimibaculum aggregatum</name>
    <dbReference type="NCBI Taxonomy" id="3036245"/>
    <lineage>
        <taxon>Bacteria</taxon>
        <taxon>Pseudomonadati</taxon>
        <taxon>Pseudomonadota</taxon>
        <taxon>Alphaproteobacteria</taxon>
        <taxon>Rhodobacterales</taxon>
        <taxon>Paracoccaceae</taxon>
        <taxon>Paralimibaculum</taxon>
    </lineage>
</organism>
<evidence type="ECO:0008006" key="5">
    <source>
        <dbReference type="Google" id="ProtNLM"/>
    </source>
</evidence>
<proteinExistence type="predicted"/>
<feature type="compositionally biased region" description="Basic and acidic residues" evidence="2">
    <location>
        <begin position="10"/>
        <end position="42"/>
    </location>
</feature>
<gene>
    <name evidence="3" type="ORF">LNKW23_33920</name>
</gene>
<feature type="coiled-coil region" evidence="1">
    <location>
        <begin position="114"/>
        <end position="141"/>
    </location>
</feature>
<reference evidence="3 4" key="1">
    <citation type="submission" date="2023-04" db="EMBL/GenBank/DDBJ databases">
        <title>Marinoamorphus aggregata gen. nov., sp. Nov., isolate from tissue of brittle star Ophioplocus japonicus.</title>
        <authorList>
            <person name="Kawano K."/>
            <person name="Sawayama S."/>
            <person name="Nakagawa S."/>
        </authorList>
    </citation>
    <scope>NUCLEOTIDE SEQUENCE [LARGE SCALE GENOMIC DNA]</scope>
    <source>
        <strain evidence="3 4">NKW23</strain>
    </source>
</reference>
<keyword evidence="4" id="KW-1185">Reference proteome</keyword>
<evidence type="ECO:0000256" key="2">
    <source>
        <dbReference type="SAM" id="MobiDB-lite"/>
    </source>
</evidence>
<comment type="caution">
    <text evidence="3">The sequence shown here is derived from an EMBL/GenBank/DDBJ whole genome shotgun (WGS) entry which is preliminary data.</text>
</comment>
<evidence type="ECO:0000313" key="3">
    <source>
        <dbReference type="EMBL" id="GMG84178.1"/>
    </source>
</evidence>